<dbReference type="InterPro" id="IPR031155">
    <property type="entry name" value="DUR"/>
</dbReference>
<accession>A0A1E5UM31</accession>
<gene>
    <name evidence="3" type="ORF">BAE44_0025137</name>
</gene>
<keyword evidence="2" id="KW-0812">Transmembrane</keyword>
<evidence type="ECO:0000313" key="4">
    <source>
        <dbReference type="Proteomes" id="UP000095767"/>
    </source>
</evidence>
<evidence type="ECO:0000256" key="2">
    <source>
        <dbReference type="SAM" id="Phobius"/>
    </source>
</evidence>
<sequence length="196" mass="21506">MGVLGPGRRPQPRRRLPRVDLLSHGRHHRLRRHPHGLLLWSKANALGAVLGAVAGCAVGVAIWLTVAKVRYDRVDLDTTGGTRPCLLATWCLYWWAVGGAVHTACSLVSPQHYDWDWEYTRKQITTVESVAVAGGGDNELDEERILRAKRWIVKWGVALTVVIVVLWPALSLPAGRFSAGYFTLCAAVAIAWGTVG</sequence>
<keyword evidence="4" id="KW-1185">Reference proteome</keyword>
<keyword evidence="1" id="KW-0813">Transport</keyword>
<dbReference type="PANTHER" id="PTHR46154:SF4">
    <property type="entry name" value="UREA ACTIVE TRANSPORTER"/>
    <property type="match status" value="1"/>
</dbReference>
<comment type="caution">
    <text evidence="3">The sequence shown here is derived from an EMBL/GenBank/DDBJ whole genome shotgun (WGS) entry which is preliminary data.</text>
</comment>
<feature type="transmembrane region" description="Helical" evidence="2">
    <location>
        <begin position="45"/>
        <end position="66"/>
    </location>
</feature>
<reference evidence="3 4" key="1">
    <citation type="submission" date="2016-09" db="EMBL/GenBank/DDBJ databases">
        <title>The draft genome of Dichanthelium oligosanthes: A C3 panicoid grass species.</title>
        <authorList>
            <person name="Studer A.J."/>
            <person name="Schnable J.C."/>
            <person name="Brutnell T.P."/>
        </authorList>
    </citation>
    <scope>NUCLEOTIDE SEQUENCE [LARGE SCALE GENOMIC DNA]</scope>
    <source>
        <strain evidence="4">cv. Kellogg 1175</strain>
        <tissue evidence="3">Leaf</tissue>
    </source>
</reference>
<dbReference type="STRING" id="888268.A0A1E5UM31"/>
<dbReference type="GO" id="GO:0015204">
    <property type="term" value="F:urea transmembrane transporter activity"/>
    <property type="evidence" value="ECO:0007669"/>
    <property type="project" value="InterPro"/>
</dbReference>
<evidence type="ECO:0000256" key="1">
    <source>
        <dbReference type="ARBA" id="ARBA00022448"/>
    </source>
</evidence>
<feature type="transmembrane region" description="Helical" evidence="2">
    <location>
        <begin position="176"/>
        <end position="195"/>
    </location>
</feature>
<dbReference type="OrthoDB" id="1696920at2759"/>
<dbReference type="PANTHER" id="PTHR46154">
    <property type="match status" value="1"/>
</dbReference>
<dbReference type="EMBL" id="LWDX02072139">
    <property type="protein sequence ID" value="OEL13845.1"/>
    <property type="molecule type" value="Genomic_DNA"/>
</dbReference>
<evidence type="ECO:0000313" key="3">
    <source>
        <dbReference type="EMBL" id="OEL13845.1"/>
    </source>
</evidence>
<organism evidence="3 4">
    <name type="scientific">Dichanthelium oligosanthes</name>
    <dbReference type="NCBI Taxonomy" id="888268"/>
    <lineage>
        <taxon>Eukaryota</taxon>
        <taxon>Viridiplantae</taxon>
        <taxon>Streptophyta</taxon>
        <taxon>Embryophyta</taxon>
        <taxon>Tracheophyta</taxon>
        <taxon>Spermatophyta</taxon>
        <taxon>Magnoliopsida</taxon>
        <taxon>Liliopsida</taxon>
        <taxon>Poales</taxon>
        <taxon>Poaceae</taxon>
        <taxon>PACMAD clade</taxon>
        <taxon>Panicoideae</taxon>
        <taxon>Panicodae</taxon>
        <taxon>Paniceae</taxon>
        <taxon>Dichantheliinae</taxon>
        <taxon>Dichanthelium</taxon>
    </lineage>
</organism>
<keyword evidence="2" id="KW-1133">Transmembrane helix</keyword>
<feature type="transmembrane region" description="Helical" evidence="2">
    <location>
        <begin position="151"/>
        <end position="170"/>
    </location>
</feature>
<keyword evidence="2" id="KW-0472">Membrane</keyword>
<dbReference type="Proteomes" id="UP000095767">
    <property type="component" value="Unassembled WGS sequence"/>
</dbReference>
<proteinExistence type="predicted"/>
<dbReference type="GO" id="GO:0005886">
    <property type="term" value="C:plasma membrane"/>
    <property type="evidence" value="ECO:0007669"/>
    <property type="project" value="TreeGrafter"/>
</dbReference>
<name>A0A1E5UM31_9POAL</name>
<dbReference type="AlphaFoldDB" id="A0A1E5UM31"/>
<protein>
    <submittedName>
        <fullName evidence="3">Urea-proton symporter DUR3</fullName>
    </submittedName>
</protein>